<evidence type="ECO:0000313" key="1">
    <source>
        <dbReference type="EMBL" id="GFA60965.1"/>
    </source>
</evidence>
<keyword evidence="1" id="KW-0548">Nucleotidyltransferase</keyword>
<protein>
    <submittedName>
        <fullName evidence="1">Reverse transcriptase domain-containing protein</fullName>
    </submittedName>
</protein>
<sequence>MYKEERLSMDYESGSCIQENVKANSRVAYANRTYRKEELIIYLAAAREAVSAVLMTDREAKQMPIYFISRALQ</sequence>
<reference evidence="1" key="1">
    <citation type="journal article" date="2019" name="Sci. Rep.">
        <title>Draft genome of Tanacetum cinerariifolium, the natural source of mosquito coil.</title>
        <authorList>
            <person name="Yamashiro T."/>
            <person name="Shiraishi A."/>
            <person name="Satake H."/>
            <person name="Nakayama K."/>
        </authorList>
    </citation>
    <scope>NUCLEOTIDE SEQUENCE</scope>
</reference>
<feature type="non-terminal residue" evidence="1">
    <location>
        <position position="73"/>
    </location>
</feature>
<dbReference type="EMBL" id="BKCJ010454570">
    <property type="protein sequence ID" value="GFA60965.1"/>
    <property type="molecule type" value="Genomic_DNA"/>
</dbReference>
<comment type="caution">
    <text evidence="1">The sequence shown here is derived from an EMBL/GenBank/DDBJ whole genome shotgun (WGS) entry which is preliminary data.</text>
</comment>
<organism evidence="1">
    <name type="scientific">Tanacetum cinerariifolium</name>
    <name type="common">Dalmatian daisy</name>
    <name type="synonym">Chrysanthemum cinerariifolium</name>
    <dbReference type="NCBI Taxonomy" id="118510"/>
    <lineage>
        <taxon>Eukaryota</taxon>
        <taxon>Viridiplantae</taxon>
        <taxon>Streptophyta</taxon>
        <taxon>Embryophyta</taxon>
        <taxon>Tracheophyta</taxon>
        <taxon>Spermatophyta</taxon>
        <taxon>Magnoliopsida</taxon>
        <taxon>eudicotyledons</taxon>
        <taxon>Gunneridae</taxon>
        <taxon>Pentapetalae</taxon>
        <taxon>asterids</taxon>
        <taxon>campanulids</taxon>
        <taxon>Asterales</taxon>
        <taxon>Asteraceae</taxon>
        <taxon>Asteroideae</taxon>
        <taxon>Anthemideae</taxon>
        <taxon>Anthemidinae</taxon>
        <taxon>Tanacetum</taxon>
    </lineage>
</organism>
<gene>
    <name evidence="1" type="ORF">Tci_632937</name>
</gene>
<proteinExistence type="predicted"/>
<dbReference type="AlphaFoldDB" id="A0A699JVJ7"/>
<accession>A0A699JVJ7</accession>
<name>A0A699JVJ7_TANCI</name>
<dbReference type="GO" id="GO:0003964">
    <property type="term" value="F:RNA-directed DNA polymerase activity"/>
    <property type="evidence" value="ECO:0007669"/>
    <property type="project" value="UniProtKB-KW"/>
</dbReference>
<keyword evidence="1" id="KW-0808">Transferase</keyword>
<keyword evidence="1" id="KW-0695">RNA-directed DNA polymerase</keyword>